<reference evidence="1 2" key="1">
    <citation type="submission" date="2020-06" db="EMBL/GenBank/DDBJ databases">
        <title>WGS assembly of Ceratodon purpureus strain R40.</title>
        <authorList>
            <person name="Carey S.B."/>
            <person name="Jenkins J."/>
            <person name="Shu S."/>
            <person name="Lovell J.T."/>
            <person name="Sreedasyam A."/>
            <person name="Maumus F."/>
            <person name="Tiley G.P."/>
            <person name="Fernandez-Pozo N."/>
            <person name="Barry K."/>
            <person name="Chen C."/>
            <person name="Wang M."/>
            <person name="Lipzen A."/>
            <person name="Daum C."/>
            <person name="Saski C.A."/>
            <person name="Payton A.C."/>
            <person name="Mcbreen J.C."/>
            <person name="Conrad R.E."/>
            <person name="Kollar L.M."/>
            <person name="Olsson S."/>
            <person name="Huttunen S."/>
            <person name="Landis J.B."/>
            <person name="Wickett N.J."/>
            <person name="Johnson M.G."/>
            <person name="Rensing S.A."/>
            <person name="Grimwood J."/>
            <person name="Schmutz J."/>
            <person name="Mcdaniel S.F."/>
        </authorList>
    </citation>
    <scope>NUCLEOTIDE SEQUENCE [LARGE SCALE GENOMIC DNA]</scope>
    <source>
        <strain evidence="1 2">R40</strain>
    </source>
</reference>
<gene>
    <name evidence="1" type="ORF">KC19_6G163900</name>
</gene>
<keyword evidence="2" id="KW-1185">Reference proteome</keyword>
<dbReference type="EMBL" id="CM026427">
    <property type="protein sequence ID" value="KAG0570460.1"/>
    <property type="molecule type" value="Genomic_DNA"/>
</dbReference>
<protein>
    <submittedName>
        <fullName evidence="1">Uncharacterized protein</fullName>
    </submittedName>
</protein>
<comment type="caution">
    <text evidence="1">The sequence shown here is derived from an EMBL/GenBank/DDBJ whole genome shotgun (WGS) entry which is preliminary data.</text>
</comment>
<dbReference type="Proteomes" id="UP000822688">
    <property type="component" value="Chromosome 6"/>
</dbReference>
<name>A0A8T0HGK0_CERPU</name>
<sequence>MVWHQTGLQHHQAPLAMPWGLFLSFFYGFGESFGRGDQNTGWYSTGV</sequence>
<evidence type="ECO:0000313" key="2">
    <source>
        <dbReference type="Proteomes" id="UP000822688"/>
    </source>
</evidence>
<dbReference type="AlphaFoldDB" id="A0A8T0HGK0"/>
<evidence type="ECO:0000313" key="1">
    <source>
        <dbReference type="EMBL" id="KAG0570460.1"/>
    </source>
</evidence>
<proteinExistence type="predicted"/>
<accession>A0A8T0HGK0</accession>
<organism evidence="1 2">
    <name type="scientific">Ceratodon purpureus</name>
    <name type="common">Fire moss</name>
    <name type="synonym">Dicranum purpureum</name>
    <dbReference type="NCBI Taxonomy" id="3225"/>
    <lineage>
        <taxon>Eukaryota</taxon>
        <taxon>Viridiplantae</taxon>
        <taxon>Streptophyta</taxon>
        <taxon>Embryophyta</taxon>
        <taxon>Bryophyta</taxon>
        <taxon>Bryophytina</taxon>
        <taxon>Bryopsida</taxon>
        <taxon>Dicranidae</taxon>
        <taxon>Pseudoditrichales</taxon>
        <taxon>Ditrichaceae</taxon>
        <taxon>Ceratodon</taxon>
    </lineage>
</organism>